<dbReference type="PANTHER" id="PTHR30535">
    <property type="entry name" value="VITAMIN B12-BINDING PROTEIN"/>
    <property type="match status" value="1"/>
</dbReference>
<gene>
    <name evidence="4" type="ORF">J2Z69_002919</name>
</gene>
<feature type="domain" description="Fe/B12 periplasmic-binding" evidence="3">
    <location>
        <begin position="165"/>
        <end position="422"/>
    </location>
</feature>
<dbReference type="Gene3D" id="3.30.457.10">
    <property type="entry name" value="Copper amine oxidase-like, N-terminal domain"/>
    <property type="match status" value="1"/>
</dbReference>
<dbReference type="InterPro" id="IPR036582">
    <property type="entry name" value="Mao_N_sf"/>
</dbReference>
<feature type="signal peptide" evidence="2">
    <location>
        <begin position="1"/>
        <end position="29"/>
    </location>
</feature>
<dbReference type="PANTHER" id="PTHR30535:SF34">
    <property type="entry name" value="MOLYBDATE-BINDING PROTEIN MOLA"/>
    <property type="match status" value="1"/>
</dbReference>
<evidence type="ECO:0000259" key="3">
    <source>
        <dbReference type="PROSITE" id="PS50983"/>
    </source>
</evidence>
<dbReference type="RefSeq" id="WP_209863944.1">
    <property type="nucleotide sequence ID" value="NZ_JAGGLD010000005.1"/>
</dbReference>
<organism evidence="4 5">
    <name type="scientific">Paenibacillus shirakamiensis</name>
    <dbReference type="NCBI Taxonomy" id="1265935"/>
    <lineage>
        <taxon>Bacteria</taxon>
        <taxon>Bacillati</taxon>
        <taxon>Bacillota</taxon>
        <taxon>Bacilli</taxon>
        <taxon>Bacillales</taxon>
        <taxon>Paenibacillaceae</taxon>
        <taxon>Paenibacillus</taxon>
    </lineage>
</organism>
<accession>A0ABS4JJH4</accession>
<keyword evidence="5" id="KW-1185">Reference proteome</keyword>
<reference evidence="4 5" key="1">
    <citation type="submission" date="2021-03" db="EMBL/GenBank/DDBJ databases">
        <title>Genomic Encyclopedia of Type Strains, Phase IV (KMG-IV): sequencing the most valuable type-strain genomes for metagenomic binning, comparative biology and taxonomic classification.</title>
        <authorList>
            <person name="Goeker M."/>
        </authorList>
    </citation>
    <scope>NUCLEOTIDE SEQUENCE [LARGE SCALE GENOMIC DNA]</scope>
    <source>
        <strain evidence="4 5">DSM 26806</strain>
    </source>
</reference>
<dbReference type="SUPFAM" id="SSF55383">
    <property type="entry name" value="Copper amine oxidase, domain N"/>
    <property type="match status" value="1"/>
</dbReference>
<comment type="similarity">
    <text evidence="1">Belongs to the bacterial solute-binding protein 8 family.</text>
</comment>
<dbReference type="Proteomes" id="UP001519288">
    <property type="component" value="Unassembled WGS sequence"/>
</dbReference>
<sequence length="422" mass="44805">MFRKVFIHSLLVAALAVAPAFTLGSHVTAAPAPLKVTLDGKTLSLGAAPQVKNGRTLVPYSGIISALGGKAAWDAKSHTVTASSEGVNVKLTIGSANAYVNGTLTKLDAAPVLVNGRTLVPLRFVSEAFGKFVQWNSATQTIAISRTLTVQTSTGSFTLKKKPKRIVTLSSSDTEIIYALGGKVVGRQTSISTVYPAEAKSVPEVGSSHSIQFEKLATLKPDLVIASPALKTQQGTVEKLGAQMMFNSHNTYAEIQKSIRLYGQILGNETKADALIKKMNSQVSALKKPASQPKALIVYGAPGSFVVALPTSYPGNFLELAGGKNVAANFPKVDTMPQYAELSLERIIAANPDVILLITHGDANQVKSSFKKQFETNPAWKSLNAVKKDQFEVLPSELFAANPGLRAPSAIAKINQILLQVK</sequence>
<dbReference type="Pfam" id="PF01497">
    <property type="entry name" value="Peripla_BP_2"/>
    <property type="match status" value="1"/>
</dbReference>
<evidence type="ECO:0000256" key="2">
    <source>
        <dbReference type="SAM" id="SignalP"/>
    </source>
</evidence>
<evidence type="ECO:0000256" key="1">
    <source>
        <dbReference type="ARBA" id="ARBA00008814"/>
    </source>
</evidence>
<dbReference type="InterPro" id="IPR002491">
    <property type="entry name" value="ABC_transptr_periplasmic_BD"/>
</dbReference>
<evidence type="ECO:0000313" key="4">
    <source>
        <dbReference type="EMBL" id="MBP2001863.1"/>
    </source>
</evidence>
<protein>
    <submittedName>
        <fullName evidence="4">ABC-type Fe3+-hydroxamate transport system substrate-binding protein</fullName>
    </submittedName>
</protein>
<proteinExistence type="inferred from homology"/>
<comment type="caution">
    <text evidence="4">The sequence shown here is derived from an EMBL/GenBank/DDBJ whole genome shotgun (WGS) entry which is preliminary data.</text>
</comment>
<evidence type="ECO:0000313" key="5">
    <source>
        <dbReference type="Proteomes" id="UP001519288"/>
    </source>
</evidence>
<name>A0ABS4JJH4_9BACL</name>
<feature type="chain" id="PRO_5047368758" evidence="2">
    <location>
        <begin position="30"/>
        <end position="422"/>
    </location>
</feature>
<dbReference type="EMBL" id="JAGGLD010000005">
    <property type="protein sequence ID" value="MBP2001863.1"/>
    <property type="molecule type" value="Genomic_DNA"/>
</dbReference>
<dbReference type="SUPFAM" id="SSF53807">
    <property type="entry name" value="Helical backbone' metal receptor"/>
    <property type="match status" value="1"/>
</dbReference>
<dbReference type="InterPro" id="IPR012854">
    <property type="entry name" value="Cu_amine_oxidase-like_N"/>
</dbReference>
<dbReference type="InterPro" id="IPR050902">
    <property type="entry name" value="ABC_Transporter_SBP"/>
</dbReference>
<dbReference type="Pfam" id="PF07833">
    <property type="entry name" value="Cu_amine_oxidN1"/>
    <property type="match status" value="1"/>
</dbReference>
<dbReference type="PROSITE" id="PS50983">
    <property type="entry name" value="FE_B12_PBP"/>
    <property type="match status" value="1"/>
</dbReference>
<dbReference type="Gene3D" id="3.40.50.1980">
    <property type="entry name" value="Nitrogenase molybdenum iron protein domain"/>
    <property type="match status" value="2"/>
</dbReference>
<keyword evidence="2" id="KW-0732">Signal</keyword>